<dbReference type="Pfam" id="PF06114">
    <property type="entry name" value="Peptidase_M78"/>
    <property type="match status" value="1"/>
</dbReference>
<dbReference type="SUPFAM" id="SSF47413">
    <property type="entry name" value="lambda repressor-like DNA-binding domains"/>
    <property type="match status" value="1"/>
</dbReference>
<feature type="region of interest" description="Disordered" evidence="2">
    <location>
        <begin position="358"/>
        <end position="393"/>
    </location>
</feature>
<dbReference type="KEGG" id="acaf:CA12_17660"/>
<dbReference type="PANTHER" id="PTHR43236">
    <property type="entry name" value="ANTITOXIN HIGA1"/>
    <property type="match status" value="1"/>
</dbReference>
<evidence type="ECO:0000256" key="2">
    <source>
        <dbReference type="SAM" id="MobiDB-lite"/>
    </source>
</evidence>
<name>A0A517P8I2_9PLAN</name>
<protein>
    <submittedName>
        <fullName evidence="4">Helix-turn-helix protein</fullName>
    </submittedName>
</protein>
<dbReference type="AlphaFoldDB" id="A0A517P8I2"/>
<dbReference type="Proteomes" id="UP000318741">
    <property type="component" value="Chromosome"/>
</dbReference>
<sequence length="393" mass="43646">MHPDNPKRLATQLPARMREARTAAGLSMRAAAERMPPELAVTHPTISKWERGGALPSLRQLGALATLYNVHPQWFTEERAEVLGLRHRKFKSKVRKADDAAFRRDAGLAANALLRLRKVLGVKPSAGPLADEIRFDDDTTPAVAATKVRELLGLGTGPIYNLVAVLADAGISSVELETSLGIDGAAGVVNGHPFMFVALDRPADRVRLTCAHEVGHIVFGDCDDGRVPSEEGPTEDRAFDFGSHLILPHERLVEAFRGRSFLKLVKTKEEFGISVSAMIYRAREAGEISETLAARLWKDMARRGWRRDEPGNVRWERADELESHIEVLLHESGWDWEQIEHAAGIPREQLQIRLDRAMRRSGFGGPPTGSEEDYLEGDEERSGVIPFRSQPDR</sequence>
<dbReference type="InterPro" id="IPR001387">
    <property type="entry name" value="Cro/C1-type_HTH"/>
</dbReference>
<dbReference type="Gene3D" id="1.10.260.40">
    <property type="entry name" value="lambda repressor-like DNA-binding domains"/>
    <property type="match status" value="1"/>
</dbReference>
<dbReference type="SMART" id="SM00530">
    <property type="entry name" value="HTH_XRE"/>
    <property type="match status" value="1"/>
</dbReference>
<feature type="compositionally biased region" description="Acidic residues" evidence="2">
    <location>
        <begin position="370"/>
        <end position="379"/>
    </location>
</feature>
<keyword evidence="5" id="KW-1185">Reference proteome</keyword>
<dbReference type="InterPro" id="IPR052345">
    <property type="entry name" value="Rad_response_metalloprotease"/>
</dbReference>
<dbReference type="CDD" id="cd00093">
    <property type="entry name" value="HTH_XRE"/>
    <property type="match status" value="1"/>
</dbReference>
<dbReference type="Pfam" id="PF01381">
    <property type="entry name" value="HTH_3"/>
    <property type="match status" value="1"/>
</dbReference>
<dbReference type="InterPro" id="IPR010359">
    <property type="entry name" value="IrrE_HExxH"/>
</dbReference>
<evidence type="ECO:0000313" key="4">
    <source>
        <dbReference type="EMBL" id="QDT15676.1"/>
    </source>
</evidence>
<evidence type="ECO:0000313" key="5">
    <source>
        <dbReference type="Proteomes" id="UP000318741"/>
    </source>
</evidence>
<dbReference type="EMBL" id="CP036265">
    <property type="protein sequence ID" value="QDT15676.1"/>
    <property type="molecule type" value="Genomic_DNA"/>
</dbReference>
<reference evidence="4 5" key="1">
    <citation type="submission" date="2019-02" db="EMBL/GenBank/DDBJ databases">
        <title>Deep-cultivation of Planctomycetes and their phenomic and genomic characterization uncovers novel biology.</title>
        <authorList>
            <person name="Wiegand S."/>
            <person name="Jogler M."/>
            <person name="Boedeker C."/>
            <person name="Pinto D."/>
            <person name="Vollmers J."/>
            <person name="Rivas-Marin E."/>
            <person name="Kohn T."/>
            <person name="Peeters S.H."/>
            <person name="Heuer A."/>
            <person name="Rast P."/>
            <person name="Oberbeckmann S."/>
            <person name="Bunk B."/>
            <person name="Jeske O."/>
            <person name="Meyerdierks A."/>
            <person name="Storesund J.E."/>
            <person name="Kallscheuer N."/>
            <person name="Luecker S."/>
            <person name="Lage O.M."/>
            <person name="Pohl T."/>
            <person name="Merkel B.J."/>
            <person name="Hornburger P."/>
            <person name="Mueller R.-W."/>
            <person name="Bruemmer F."/>
            <person name="Labrenz M."/>
            <person name="Spormann A.M."/>
            <person name="Op den Camp H."/>
            <person name="Overmann J."/>
            <person name="Amann R."/>
            <person name="Jetten M.S.M."/>
            <person name="Mascher T."/>
            <person name="Medema M.H."/>
            <person name="Devos D.P."/>
            <person name="Kaster A.-K."/>
            <person name="Ovreas L."/>
            <person name="Rohde M."/>
            <person name="Galperin M.Y."/>
            <person name="Jogler C."/>
        </authorList>
    </citation>
    <scope>NUCLEOTIDE SEQUENCE [LARGE SCALE GENOMIC DNA]</scope>
    <source>
        <strain evidence="4 5">CA12</strain>
    </source>
</reference>
<dbReference type="OrthoDB" id="9816277at2"/>
<evidence type="ECO:0000259" key="3">
    <source>
        <dbReference type="PROSITE" id="PS50943"/>
    </source>
</evidence>
<dbReference type="InterPro" id="IPR010982">
    <property type="entry name" value="Lambda_DNA-bd_dom_sf"/>
</dbReference>
<dbReference type="PROSITE" id="PS50943">
    <property type="entry name" value="HTH_CROC1"/>
    <property type="match status" value="1"/>
</dbReference>
<feature type="domain" description="HTH cro/C1-type" evidence="3">
    <location>
        <begin position="17"/>
        <end position="75"/>
    </location>
</feature>
<dbReference type="GO" id="GO:0003677">
    <property type="term" value="F:DNA binding"/>
    <property type="evidence" value="ECO:0007669"/>
    <property type="project" value="InterPro"/>
</dbReference>
<dbReference type="PANTHER" id="PTHR43236:SF1">
    <property type="entry name" value="BLL7220 PROTEIN"/>
    <property type="match status" value="1"/>
</dbReference>
<gene>
    <name evidence="4" type="ORF">CA12_17660</name>
</gene>
<proteinExistence type="inferred from homology"/>
<evidence type="ECO:0000256" key="1">
    <source>
        <dbReference type="ARBA" id="ARBA00007227"/>
    </source>
</evidence>
<organism evidence="4 5">
    <name type="scientific">Alienimonas californiensis</name>
    <dbReference type="NCBI Taxonomy" id="2527989"/>
    <lineage>
        <taxon>Bacteria</taxon>
        <taxon>Pseudomonadati</taxon>
        <taxon>Planctomycetota</taxon>
        <taxon>Planctomycetia</taxon>
        <taxon>Planctomycetales</taxon>
        <taxon>Planctomycetaceae</taxon>
        <taxon>Alienimonas</taxon>
    </lineage>
</organism>
<comment type="similarity">
    <text evidence="1">Belongs to the short-chain fatty acyl-CoA assimilation regulator (ScfR) family.</text>
</comment>
<accession>A0A517P8I2</accession>